<organism evidence="1 2">
    <name type="scientific">Moniliophthora roreri</name>
    <name type="common">Frosty pod rot fungus</name>
    <name type="synonym">Monilia roreri</name>
    <dbReference type="NCBI Taxonomy" id="221103"/>
    <lineage>
        <taxon>Eukaryota</taxon>
        <taxon>Fungi</taxon>
        <taxon>Dikarya</taxon>
        <taxon>Basidiomycota</taxon>
        <taxon>Agaricomycotina</taxon>
        <taxon>Agaricomycetes</taxon>
        <taxon>Agaricomycetidae</taxon>
        <taxon>Agaricales</taxon>
        <taxon>Marasmiineae</taxon>
        <taxon>Marasmiaceae</taxon>
        <taxon>Moniliophthora</taxon>
    </lineage>
</organism>
<accession>A0A0W0FRQ0</accession>
<evidence type="ECO:0000313" key="2">
    <source>
        <dbReference type="Proteomes" id="UP000054988"/>
    </source>
</evidence>
<protein>
    <submittedName>
        <fullName evidence="1">Uncharacterized protein</fullName>
    </submittedName>
</protein>
<gene>
    <name evidence="1" type="ORF">WG66_8473</name>
</gene>
<sequence>MATSNSTQPVKKMQLTKLTALAFTLINAPPNHPPVPENPLTGEAFNLTTKSDTDVWRTPPTAGGRDSFNAPFYVTKVPLKLFNRLRVTAHADWKSRYAQGGLVFYYPDTTSPQAPNTTYPAQWLKTGIEFEDNAVFASVVATNPWSDWSLRPWGDPKITLEISRKEDGLWVYVEGEGAGRERAPFRQVTWGFEGQDEGKEVMVGVFTAMPLPLEGTEDGGELTVTFEDLQLDLIEGY</sequence>
<dbReference type="InterPro" id="IPR009784">
    <property type="entry name" value="DUF1349"/>
</dbReference>
<dbReference type="AlphaFoldDB" id="A0A0W0FRQ0"/>
<dbReference type="Pfam" id="PF07081">
    <property type="entry name" value="DUF1349"/>
    <property type="match status" value="1"/>
</dbReference>
<reference evidence="1 2" key="1">
    <citation type="submission" date="2015-12" db="EMBL/GenBank/DDBJ databases">
        <title>Draft genome sequence of Moniliophthora roreri, the causal agent of frosty pod rot of cacao.</title>
        <authorList>
            <person name="Aime M.C."/>
            <person name="Diaz-Valderrama J.R."/>
            <person name="Kijpornyongpan T."/>
            <person name="Phillips-Mora W."/>
        </authorList>
    </citation>
    <scope>NUCLEOTIDE SEQUENCE [LARGE SCALE GENOMIC DNA]</scope>
    <source>
        <strain evidence="1 2">MCA 2952</strain>
    </source>
</reference>
<dbReference type="Proteomes" id="UP000054988">
    <property type="component" value="Unassembled WGS sequence"/>
</dbReference>
<proteinExistence type="predicted"/>
<evidence type="ECO:0000313" key="1">
    <source>
        <dbReference type="EMBL" id="KTB38964.1"/>
    </source>
</evidence>
<name>A0A0W0FRQ0_MONRR</name>
<dbReference type="PANTHER" id="PTHR35332">
    <property type="entry name" value="REGULATION OF ENOLASE PROTEIN 1"/>
    <property type="match status" value="1"/>
</dbReference>
<dbReference type="EMBL" id="LATX01001716">
    <property type="protein sequence ID" value="KTB38964.1"/>
    <property type="molecule type" value="Genomic_DNA"/>
</dbReference>
<dbReference type="eggNOG" id="ENOG502S8JK">
    <property type="taxonomic scope" value="Eukaryota"/>
</dbReference>
<dbReference type="PANTHER" id="PTHR35332:SF2">
    <property type="entry name" value="REGULATION OF ENOLASE PROTEIN 1"/>
    <property type="match status" value="1"/>
</dbReference>
<dbReference type="Gene3D" id="2.60.120.200">
    <property type="match status" value="1"/>
</dbReference>
<comment type="caution">
    <text evidence="1">The sequence shown here is derived from an EMBL/GenBank/DDBJ whole genome shotgun (WGS) entry which is preliminary data.</text>
</comment>